<keyword evidence="6" id="KW-1185">Reference proteome</keyword>
<dbReference type="GeneID" id="6011572"/>
<sequence length="712" mass="77832">MVDPLAPPRPFFLAASSTRDPHLRSSPTMPRQGYAQVDATDHDPSPVTTPRSASPSALFQPSARPPPSSFAFPFQAYPGNPDPGMSIPGYTRRRSSLDSLYRGQSPSLSDQQPITGVLHQRSASVSDDLPPPNPPFMSSNAGGNGTNSGASSEANSLRHSSSSNSLYKGSAAAAVASSGTAIPRNSSNHSFRTPFLSPASRPSSWAPPAHLSGLGQYADTNSASASSTALALAYANGLPLPKSKPPGPSTRLVQPLTEEDKPWLTHRQPRVLTSYLLTLLFIFLGICGAAALCYFGYTSVPLLDDSDLCMVMNENFNGDSLDSDNWNVEIQMGGFGNGEFQMTSAREENLFIKNGQLYMYPTLTSESLGIDIFDGSNYTIEDCTAGEDFTSYIGPAQGSFHDGSNNARLSCSASSNVLVGSVIPPAMSARINTKGKKSIRYGKVEIRAKLPKGDWLWPAVWMLPEENKYGNWPMSGEIDIIEGRGNGPSYSHQGSNYVRSSLNYGPLSALYTQIFGWQGMKRKSFDQDFHTYTLEWTPDFIRMFVDKRIIAMLEVTGLRTKKKNFWARGKYPQVASNWTADDTGNGEMVVVKNIWEENEGAANAPFDQPFFLIVNLAVGGTSGWFPDDSSSSEVSDSKKPWYDESQTAMRDFARAQDRWYKTWPENREVRSLRICGRCVEVGSKTSNLGLPFLSVATYTQIRSLSRTYSTLP</sequence>
<dbReference type="OMA" id="HAGNPDP"/>
<dbReference type="InterPro" id="IPR050546">
    <property type="entry name" value="Glycosyl_Hydrlase_16"/>
</dbReference>
<dbReference type="AlphaFoldDB" id="A8NN54"/>
<dbReference type="RefSeq" id="XP_001835049.2">
    <property type="nucleotide sequence ID" value="XM_001834997.2"/>
</dbReference>
<feature type="region of interest" description="Disordered" evidence="2">
    <location>
        <begin position="180"/>
        <end position="199"/>
    </location>
</feature>
<dbReference type="HOGENOM" id="CLU_019533_1_0_1"/>
<feature type="compositionally biased region" description="Low complexity" evidence="2">
    <location>
        <begin position="147"/>
        <end position="164"/>
    </location>
</feature>
<dbReference type="PROSITE" id="PS51762">
    <property type="entry name" value="GH16_2"/>
    <property type="match status" value="1"/>
</dbReference>
<dbReference type="SUPFAM" id="SSF49899">
    <property type="entry name" value="Concanavalin A-like lectins/glucanases"/>
    <property type="match status" value="1"/>
</dbReference>
<evidence type="ECO:0000259" key="4">
    <source>
        <dbReference type="PROSITE" id="PS51762"/>
    </source>
</evidence>
<dbReference type="OrthoDB" id="4781at2759"/>
<reference evidence="5 6" key="1">
    <citation type="journal article" date="2010" name="Proc. Natl. Acad. Sci. U.S.A.">
        <title>Insights into evolution of multicellular fungi from the assembled chromosomes of the mushroom Coprinopsis cinerea (Coprinus cinereus).</title>
        <authorList>
            <person name="Stajich J.E."/>
            <person name="Wilke S.K."/>
            <person name="Ahren D."/>
            <person name="Au C.H."/>
            <person name="Birren B.W."/>
            <person name="Borodovsky M."/>
            <person name="Burns C."/>
            <person name="Canback B."/>
            <person name="Casselton L.A."/>
            <person name="Cheng C.K."/>
            <person name="Deng J."/>
            <person name="Dietrich F.S."/>
            <person name="Fargo D.C."/>
            <person name="Farman M.L."/>
            <person name="Gathman A.C."/>
            <person name="Goldberg J."/>
            <person name="Guigo R."/>
            <person name="Hoegger P.J."/>
            <person name="Hooker J.B."/>
            <person name="Huggins A."/>
            <person name="James T.Y."/>
            <person name="Kamada T."/>
            <person name="Kilaru S."/>
            <person name="Kodira C."/>
            <person name="Kues U."/>
            <person name="Kupfer D."/>
            <person name="Kwan H.S."/>
            <person name="Lomsadze A."/>
            <person name="Li W."/>
            <person name="Lilly W.W."/>
            <person name="Ma L.J."/>
            <person name="Mackey A.J."/>
            <person name="Manning G."/>
            <person name="Martin F."/>
            <person name="Muraguchi H."/>
            <person name="Natvig D.O."/>
            <person name="Palmerini H."/>
            <person name="Ramesh M.A."/>
            <person name="Rehmeyer C.J."/>
            <person name="Roe B.A."/>
            <person name="Shenoy N."/>
            <person name="Stanke M."/>
            <person name="Ter-Hovhannisyan V."/>
            <person name="Tunlid A."/>
            <person name="Velagapudi R."/>
            <person name="Vision T.J."/>
            <person name="Zeng Q."/>
            <person name="Zolan M.E."/>
            <person name="Pukkila P.J."/>
        </authorList>
    </citation>
    <scope>NUCLEOTIDE SEQUENCE [LARGE SCALE GENOMIC DNA]</scope>
    <source>
        <strain evidence="6">Okayama-7 / 130 / ATCC MYA-4618 / FGSC 9003</strain>
    </source>
</reference>
<dbReference type="eggNOG" id="ENOG502QRX5">
    <property type="taxonomic scope" value="Eukaryota"/>
</dbReference>
<dbReference type="VEuPathDB" id="FungiDB:CC1G_06452"/>
<feature type="region of interest" description="Disordered" evidence="2">
    <location>
        <begin position="1"/>
        <end position="164"/>
    </location>
</feature>
<feature type="transmembrane region" description="Helical" evidence="3">
    <location>
        <begin position="275"/>
        <end position="297"/>
    </location>
</feature>
<dbReference type="GO" id="GO:0005975">
    <property type="term" value="P:carbohydrate metabolic process"/>
    <property type="evidence" value="ECO:0007669"/>
    <property type="project" value="InterPro"/>
</dbReference>
<dbReference type="KEGG" id="cci:CC1G_06452"/>
<keyword evidence="3" id="KW-0812">Transmembrane</keyword>
<evidence type="ECO:0000313" key="6">
    <source>
        <dbReference type="Proteomes" id="UP000001861"/>
    </source>
</evidence>
<dbReference type="STRING" id="240176.A8NN54"/>
<feature type="compositionally biased region" description="Polar residues" evidence="2">
    <location>
        <begin position="46"/>
        <end position="57"/>
    </location>
</feature>
<evidence type="ECO:0000256" key="2">
    <source>
        <dbReference type="SAM" id="MobiDB-lite"/>
    </source>
</evidence>
<dbReference type="PANTHER" id="PTHR10963">
    <property type="entry name" value="GLYCOSYL HYDROLASE-RELATED"/>
    <property type="match status" value="1"/>
</dbReference>
<feature type="compositionally biased region" description="Polar residues" evidence="2">
    <location>
        <begin position="102"/>
        <end position="114"/>
    </location>
</feature>
<gene>
    <name evidence="5" type="ORF">CC1G_06452</name>
</gene>
<evidence type="ECO:0000256" key="1">
    <source>
        <dbReference type="ARBA" id="ARBA00006865"/>
    </source>
</evidence>
<accession>A8NN54</accession>
<dbReference type="Proteomes" id="UP000001861">
    <property type="component" value="Unassembled WGS sequence"/>
</dbReference>
<dbReference type="EMBL" id="AACS02000012">
    <property type="protein sequence ID" value="EAU86691.2"/>
    <property type="molecule type" value="Genomic_DNA"/>
</dbReference>
<proteinExistence type="inferred from homology"/>
<feature type="domain" description="GH16" evidence="4">
    <location>
        <begin position="314"/>
        <end position="646"/>
    </location>
</feature>
<evidence type="ECO:0000256" key="3">
    <source>
        <dbReference type="SAM" id="Phobius"/>
    </source>
</evidence>
<dbReference type="InterPro" id="IPR013320">
    <property type="entry name" value="ConA-like_dom_sf"/>
</dbReference>
<protein>
    <submittedName>
        <fullName evidence="5">Glucan 1,3-beta-glucosidase</fullName>
    </submittedName>
</protein>
<dbReference type="InParanoid" id="A8NN54"/>
<keyword evidence="3" id="KW-1133">Transmembrane helix</keyword>
<dbReference type="Pfam" id="PF00722">
    <property type="entry name" value="Glyco_hydro_16"/>
    <property type="match status" value="1"/>
</dbReference>
<keyword evidence="3" id="KW-0472">Membrane</keyword>
<comment type="similarity">
    <text evidence="1">Belongs to the glycosyl hydrolase 16 family.</text>
</comment>
<dbReference type="GO" id="GO:0004553">
    <property type="term" value="F:hydrolase activity, hydrolyzing O-glycosyl compounds"/>
    <property type="evidence" value="ECO:0007669"/>
    <property type="project" value="InterPro"/>
</dbReference>
<dbReference type="InterPro" id="IPR000757">
    <property type="entry name" value="Beta-glucanase-like"/>
</dbReference>
<feature type="compositionally biased region" description="Polar residues" evidence="2">
    <location>
        <begin position="180"/>
        <end position="191"/>
    </location>
</feature>
<dbReference type="Gene3D" id="2.60.120.200">
    <property type="match status" value="1"/>
</dbReference>
<dbReference type="PANTHER" id="PTHR10963:SF55">
    <property type="entry name" value="GLYCOSIDE HYDROLASE FAMILY 16 PROTEIN"/>
    <property type="match status" value="1"/>
</dbReference>
<name>A8NN54_COPC7</name>
<organism evidence="5 6">
    <name type="scientific">Coprinopsis cinerea (strain Okayama-7 / 130 / ATCC MYA-4618 / FGSC 9003)</name>
    <name type="common">Inky cap fungus</name>
    <name type="synonym">Hormographiella aspergillata</name>
    <dbReference type="NCBI Taxonomy" id="240176"/>
    <lineage>
        <taxon>Eukaryota</taxon>
        <taxon>Fungi</taxon>
        <taxon>Dikarya</taxon>
        <taxon>Basidiomycota</taxon>
        <taxon>Agaricomycotina</taxon>
        <taxon>Agaricomycetes</taxon>
        <taxon>Agaricomycetidae</taxon>
        <taxon>Agaricales</taxon>
        <taxon>Agaricineae</taxon>
        <taxon>Psathyrellaceae</taxon>
        <taxon>Coprinopsis</taxon>
    </lineage>
</organism>
<evidence type="ECO:0000313" key="5">
    <source>
        <dbReference type="EMBL" id="EAU86691.2"/>
    </source>
</evidence>
<feature type="compositionally biased region" description="Pro residues" evidence="2">
    <location>
        <begin position="1"/>
        <end position="10"/>
    </location>
</feature>
<comment type="caution">
    <text evidence="5">The sequence shown here is derived from an EMBL/GenBank/DDBJ whole genome shotgun (WGS) entry which is preliminary data.</text>
</comment>